<keyword evidence="3 4" id="KW-0687">Ribonucleoprotein</keyword>
<comment type="caution">
    <text evidence="7">The sequence shown here is derived from an EMBL/GenBank/DDBJ whole genome shotgun (WGS) entry which is preliminary data.</text>
</comment>
<evidence type="ECO:0000313" key="8">
    <source>
        <dbReference type="Proteomes" id="UP000608850"/>
    </source>
</evidence>
<dbReference type="Pfam" id="PF00237">
    <property type="entry name" value="Ribosomal_L22"/>
    <property type="match status" value="1"/>
</dbReference>
<evidence type="ECO:0000256" key="6">
    <source>
        <dbReference type="RuleBase" id="RU004007"/>
    </source>
</evidence>
<dbReference type="InterPro" id="IPR001063">
    <property type="entry name" value="Ribosomal_uL22"/>
</dbReference>
<dbReference type="Proteomes" id="UP000608850">
    <property type="component" value="Unassembled WGS sequence"/>
</dbReference>
<dbReference type="AlphaFoldDB" id="A0A830G858"/>
<dbReference type="GO" id="GO:0019843">
    <property type="term" value="F:rRNA binding"/>
    <property type="evidence" value="ECO:0007669"/>
    <property type="project" value="UniProtKB-UniRule"/>
</dbReference>
<dbReference type="Gene3D" id="3.90.470.10">
    <property type="entry name" value="Ribosomal protein L22/L17"/>
    <property type="match status" value="1"/>
</dbReference>
<evidence type="ECO:0000256" key="1">
    <source>
        <dbReference type="ARBA" id="ARBA00009451"/>
    </source>
</evidence>
<sequence>MGISYSVDADPETTAKGMLRERPISLKHSKAIAREIKGETVADAEEYLTAVLNEEKSVPFKQHNTGVGHRSDIEGWDAGRYPEKATKDFQKLLTNVSNNAEQQGFEPAAMVITHVAAHKVGETQGRKPRAMGRATAWNSPQVDVELIIEEAE</sequence>
<keyword evidence="4 6" id="KW-0699">rRNA-binding</keyword>
<dbReference type="EMBL" id="BMOQ01000001">
    <property type="protein sequence ID" value="GGN07846.1"/>
    <property type="molecule type" value="Genomic_DNA"/>
</dbReference>
<dbReference type="GO" id="GO:0003735">
    <property type="term" value="F:structural constituent of ribosome"/>
    <property type="evidence" value="ECO:0007669"/>
    <property type="project" value="UniProtKB-UniRule"/>
</dbReference>
<dbReference type="GO" id="GO:0022625">
    <property type="term" value="C:cytosolic large ribosomal subunit"/>
    <property type="evidence" value="ECO:0007669"/>
    <property type="project" value="UniProtKB-UniRule"/>
</dbReference>
<dbReference type="SUPFAM" id="SSF54843">
    <property type="entry name" value="Ribosomal protein L22"/>
    <property type="match status" value="1"/>
</dbReference>
<keyword evidence="8" id="KW-1185">Reference proteome</keyword>
<comment type="similarity">
    <text evidence="1 4 5">Belongs to the universal ribosomal protein uL22 family.</text>
</comment>
<keyword evidence="2 4" id="KW-0689">Ribosomal protein</keyword>
<reference evidence="7 8" key="1">
    <citation type="journal article" date="2019" name="Int. J. Syst. Evol. Microbiol.">
        <title>The Global Catalogue of Microorganisms (GCM) 10K type strain sequencing project: providing services to taxonomists for standard genome sequencing and annotation.</title>
        <authorList>
            <consortium name="The Broad Institute Genomics Platform"/>
            <consortium name="The Broad Institute Genome Sequencing Center for Infectious Disease"/>
            <person name="Wu L."/>
            <person name="Ma J."/>
        </authorList>
    </citation>
    <scope>NUCLEOTIDE SEQUENCE [LARGE SCALE GENOMIC DNA]</scope>
    <source>
        <strain evidence="7 8">JCM 16331</strain>
    </source>
</reference>
<dbReference type="InterPro" id="IPR036394">
    <property type="entry name" value="Ribosomal_uL22_sf"/>
</dbReference>
<name>A0A830G858_9EURY</name>
<dbReference type="CDD" id="cd00336">
    <property type="entry name" value="Ribosomal_L22"/>
    <property type="match status" value="1"/>
</dbReference>
<comment type="function">
    <text evidence="4">The globular domain of the protein is located near the polypeptide exit tunnel on the outside of the subunit, while an extended beta-hairpin is found that lines the wall of the exit tunnel in the center of the 70S ribosome.</text>
</comment>
<dbReference type="InterPro" id="IPR018260">
    <property type="entry name" value="Ribosomal_uL22_CS"/>
</dbReference>
<dbReference type="GO" id="GO:0002181">
    <property type="term" value="P:cytoplasmic translation"/>
    <property type="evidence" value="ECO:0007669"/>
    <property type="project" value="TreeGrafter"/>
</dbReference>
<dbReference type="HAMAP" id="MF_01331_A">
    <property type="entry name" value="Ribosomal_uL22_A"/>
    <property type="match status" value="1"/>
</dbReference>
<evidence type="ECO:0000256" key="3">
    <source>
        <dbReference type="ARBA" id="ARBA00023274"/>
    </source>
</evidence>
<evidence type="ECO:0000256" key="4">
    <source>
        <dbReference type="HAMAP-Rule" id="MF_01331"/>
    </source>
</evidence>
<evidence type="ECO:0000256" key="2">
    <source>
        <dbReference type="ARBA" id="ARBA00022980"/>
    </source>
</evidence>
<dbReference type="NCBIfam" id="NF003260">
    <property type="entry name" value="PRK04223.1"/>
    <property type="match status" value="1"/>
</dbReference>
<organism evidence="7 8">
    <name type="scientific">Halarchaeum nitratireducens</name>
    <dbReference type="NCBI Taxonomy" id="489913"/>
    <lineage>
        <taxon>Archaea</taxon>
        <taxon>Methanobacteriati</taxon>
        <taxon>Methanobacteriota</taxon>
        <taxon>Stenosarchaea group</taxon>
        <taxon>Halobacteria</taxon>
        <taxon>Halobacteriales</taxon>
        <taxon>Halobacteriaceae</taxon>
    </lineage>
</organism>
<comment type="function">
    <text evidence="4 6">This protein binds specifically to 23S rRNA. It makes multiple contacts with different domains of the 23S rRNA in the assembled 50S subunit and ribosome.</text>
</comment>
<protein>
    <recommendedName>
        <fullName evidence="4">Large ribosomal subunit protein uL22</fullName>
    </recommendedName>
</protein>
<dbReference type="InterPro" id="IPR005721">
    <property type="entry name" value="Ribosomal_uL22_euk/arc"/>
</dbReference>
<proteinExistence type="inferred from homology"/>
<dbReference type="NCBIfam" id="TIGR01038">
    <property type="entry name" value="uL22_arch_euk"/>
    <property type="match status" value="1"/>
</dbReference>
<accession>A0A830G858</accession>
<dbReference type="PANTHER" id="PTHR11593:SF10">
    <property type="entry name" value="60S RIBOSOMAL PROTEIN L17"/>
    <property type="match status" value="1"/>
</dbReference>
<dbReference type="InterPro" id="IPR057265">
    <property type="entry name" value="Ribosomal_uL22_arc-type"/>
</dbReference>
<dbReference type="PROSITE" id="PS00464">
    <property type="entry name" value="RIBOSOMAL_L22"/>
    <property type="match status" value="1"/>
</dbReference>
<dbReference type="PANTHER" id="PTHR11593">
    <property type="entry name" value="60S RIBOSOMAL PROTEIN L17"/>
    <property type="match status" value="1"/>
</dbReference>
<comment type="subunit">
    <text evidence="4 6">Part of the 50S ribosomal subunit.</text>
</comment>
<gene>
    <name evidence="4" type="primary">rpl22</name>
    <name evidence="7" type="ORF">GCM10009021_03900</name>
</gene>
<keyword evidence="4 6" id="KW-0694">RNA-binding</keyword>
<evidence type="ECO:0000313" key="7">
    <source>
        <dbReference type="EMBL" id="GGN07846.1"/>
    </source>
</evidence>
<evidence type="ECO:0000256" key="5">
    <source>
        <dbReference type="RuleBase" id="RU004005"/>
    </source>
</evidence>
<dbReference type="OrthoDB" id="314984at2157"/>
<dbReference type="RefSeq" id="WP_188876817.1">
    <property type="nucleotide sequence ID" value="NZ_BMOQ01000001.1"/>
</dbReference>